<dbReference type="PANTHER" id="PTHR45947:SF14">
    <property type="entry name" value="SLL1723 PROTEIN"/>
    <property type="match status" value="1"/>
</dbReference>
<comment type="caution">
    <text evidence="3">The sequence shown here is derived from an EMBL/GenBank/DDBJ whole genome shotgun (WGS) entry which is preliminary data.</text>
</comment>
<evidence type="ECO:0000313" key="4">
    <source>
        <dbReference type="Proteomes" id="UP001267003"/>
    </source>
</evidence>
<gene>
    <name evidence="3" type="ORF">RI536_17600</name>
</gene>
<keyword evidence="3" id="KW-0328">Glycosyltransferase</keyword>
<dbReference type="Pfam" id="PF13439">
    <property type="entry name" value="Glyco_transf_4"/>
    <property type="match status" value="1"/>
</dbReference>
<reference evidence="3" key="1">
    <citation type="submission" date="2023-08" db="EMBL/GenBank/DDBJ databases">
        <authorList>
            <person name="Page C.A."/>
            <person name="Perez-Diaz I.M."/>
        </authorList>
    </citation>
    <scope>NUCLEOTIDE SEQUENCE</scope>
    <source>
        <strain evidence="3">7.8.46</strain>
    </source>
</reference>
<organism evidence="3 4">
    <name type="scientific">Lactiplantibacillus pentosus</name>
    <name type="common">Lactobacillus pentosus</name>
    <dbReference type="NCBI Taxonomy" id="1589"/>
    <lineage>
        <taxon>Bacteria</taxon>
        <taxon>Bacillati</taxon>
        <taxon>Bacillota</taxon>
        <taxon>Bacilli</taxon>
        <taxon>Lactobacillales</taxon>
        <taxon>Lactobacillaceae</taxon>
        <taxon>Lactiplantibacillus</taxon>
    </lineage>
</organism>
<dbReference type="AlphaFoldDB" id="A0AAW8W032"/>
<dbReference type="PANTHER" id="PTHR45947">
    <property type="entry name" value="SULFOQUINOVOSYL TRANSFERASE SQD2"/>
    <property type="match status" value="1"/>
</dbReference>
<dbReference type="EMBL" id="JAVLAQ010000004">
    <property type="protein sequence ID" value="MDT6991856.1"/>
    <property type="molecule type" value="Genomic_DNA"/>
</dbReference>
<accession>A0AAW8W032</accession>
<dbReference type="RefSeq" id="WP_216780875.1">
    <property type="nucleotide sequence ID" value="NZ_JAGXBR010000049.1"/>
</dbReference>
<name>A0AAW8W032_LACPE</name>
<dbReference type="InterPro" id="IPR028098">
    <property type="entry name" value="Glyco_trans_4-like_N"/>
</dbReference>
<evidence type="ECO:0000259" key="1">
    <source>
        <dbReference type="Pfam" id="PF00534"/>
    </source>
</evidence>
<feature type="domain" description="Glycosyltransferase subfamily 4-like N-terminal" evidence="2">
    <location>
        <begin position="20"/>
        <end position="170"/>
    </location>
</feature>
<dbReference type="Pfam" id="PF00534">
    <property type="entry name" value="Glycos_transf_1"/>
    <property type="match status" value="1"/>
</dbReference>
<feature type="domain" description="Glycosyl transferase family 1" evidence="1">
    <location>
        <begin position="181"/>
        <end position="298"/>
    </location>
</feature>
<protein>
    <submittedName>
        <fullName evidence="3">Glycosyltransferase</fullName>
        <ecNumber evidence="3">2.4.-.-</ecNumber>
    </submittedName>
</protein>
<keyword evidence="3" id="KW-0808">Transferase</keyword>
<proteinExistence type="predicted"/>
<dbReference type="InterPro" id="IPR050194">
    <property type="entry name" value="Glycosyltransferase_grp1"/>
</dbReference>
<dbReference type="InterPro" id="IPR001296">
    <property type="entry name" value="Glyco_trans_1"/>
</dbReference>
<sequence>MIRVLQLPGTIAQTDGRMSVIMNIYRKIDRTKVQFDFLGTGIQGATYQEEIENLGGNVFIVPESKLTFFSVRRAISNVLDTCKYDFVHYHAISLWGSTIDIAKRRGIQVIVHSHSNRYTLGNGLVKTLRNKIFTANIFLYANKFVAVSTDSGKALFHKRNFECIPNVIDFSKFSYSESARSDIRKRYGLTEKNRVIGHVGRFSPEKNHSFMIETFSKIWEKDHNFRLMLIGDGPLLVNVKHQIKKLKLEKAVILVGAKSDVTRFYSVFDLFWLPSIFEGLPTVGLEAQAAGVPLIVSNQVTKDLQINPISYLPIDGKDSQIEWVNKSFTACWHRNIDFEKKLVASKYFFPRVLKQWMSLYMAV</sequence>
<dbReference type="Proteomes" id="UP001267003">
    <property type="component" value="Unassembled WGS sequence"/>
</dbReference>
<dbReference type="EC" id="2.4.-.-" evidence="3"/>
<evidence type="ECO:0000259" key="2">
    <source>
        <dbReference type="Pfam" id="PF13439"/>
    </source>
</evidence>
<dbReference type="GO" id="GO:0016757">
    <property type="term" value="F:glycosyltransferase activity"/>
    <property type="evidence" value="ECO:0007669"/>
    <property type="project" value="UniProtKB-KW"/>
</dbReference>
<evidence type="ECO:0000313" key="3">
    <source>
        <dbReference type="EMBL" id="MDT6991856.1"/>
    </source>
</evidence>